<dbReference type="Proteomes" id="UP001057375">
    <property type="component" value="Unassembled WGS sequence"/>
</dbReference>
<comment type="caution">
    <text evidence="2">The sequence shown here is derived from an EMBL/GenBank/DDBJ whole genome shotgun (WGS) entry which is preliminary data.</text>
</comment>
<keyword evidence="1" id="KW-0812">Transmembrane</keyword>
<keyword evidence="1" id="KW-0472">Membrane</keyword>
<evidence type="ECO:0000256" key="1">
    <source>
        <dbReference type="SAM" id="Phobius"/>
    </source>
</evidence>
<gene>
    <name evidence="2" type="ORF">ADUPG1_003555</name>
</gene>
<evidence type="ECO:0000313" key="2">
    <source>
        <dbReference type="EMBL" id="GKT37617.1"/>
    </source>
</evidence>
<protein>
    <submittedName>
        <fullName evidence="2">Uncharacterized protein</fullName>
    </submittedName>
</protein>
<organism evidence="2 3">
    <name type="scientific">Aduncisulcus paluster</name>
    <dbReference type="NCBI Taxonomy" id="2918883"/>
    <lineage>
        <taxon>Eukaryota</taxon>
        <taxon>Metamonada</taxon>
        <taxon>Carpediemonas-like organisms</taxon>
        <taxon>Aduncisulcus</taxon>
    </lineage>
</organism>
<accession>A0ABQ5KYW0</accession>
<feature type="transmembrane region" description="Helical" evidence="1">
    <location>
        <begin position="26"/>
        <end position="49"/>
    </location>
</feature>
<keyword evidence="1" id="KW-1133">Transmembrane helix</keyword>
<proteinExistence type="predicted"/>
<sequence length="109" mass="12132">AKETWFQLCSVSVVSHKHGFSDLKSLYAFSSSFPIFFISLALCFVSAYLRIVSMLSVRVFTNSISAFLPLGISSSETFLDDDQSFTTLLCVNFPNISSWGLVPVVAFLW</sequence>
<dbReference type="EMBL" id="BQXS01004902">
    <property type="protein sequence ID" value="GKT37617.1"/>
    <property type="molecule type" value="Genomic_DNA"/>
</dbReference>
<name>A0ABQ5KYW0_9EUKA</name>
<evidence type="ECO:0000313" key="3">
    <source>
        <dbReference type="Proteomes" id="UP001057375"/>
    </source>
</evidence>
<feature type="non-terminal residue" evidence="2">
    <location>
        <position position="1"/>
    </location>
</feature>
<keyword evidence="3" id="KW-1185">Reference proteome</keyword>
<reference evidence="2" key="1">
    <citation type="submission" date="2022-03" db="EMBL/GenBank/DDBJ databases">
        <title>Draft genome sequence of Aduncisulcus paluster, a free-living microaerophilic Fornicata.</title>
        <authorList>
            <person name="Yuyama I."/>
            <person name="Kume K."/>
            <person name="Tamura T."/>
            <person name="Inagaki Y."/>
            <person name="Hashimoto T."/>
        </authorList>
    </citation>
    <scope>NUCLEOTIDE SEQUENCE</scope>
    <source>
        <strain evidence="2">NY0171</strain>
    </source>
</reference>